<proteinExistence type="predicted"/>
<keyword evidence="2" id="KW-1185">Reference proteome</keyword>
<sequence length="79" mass="9069">MRGPIDPRRHRAPVRPREVVVECLAVKCREPDLSRRRISIPKPLHSYGLYLLLAVRLRSWLTNEFGAGCSFCDHRGCAL</sequence>
<reference evidence="1 2" key="1">
    <citation type="submission" date="2024-07" db="EMBL/GenBank/DDBJ databases">
        <title>Section-level genome sequencing and comparative genomics of Aspergillus sections Usti and Cavernicolus.</title>
        <authorList>
            <consortium name="Lawrence Berkeley National Laboratory"/>
            <person name="Nybo J.L."/>
            <person name="Vesth T.C."/>
            <person name="Theobald S."/>
            <person name="Frisvad J.C."/>
            <person name="Larsen T.O."/>
            <person name="Kjaerboelling I."/>
            <person name="Rothschild-Mancinelli K."/>
            <person name="Lyhne E.K."/>
            <person name="Kogle M.E."/>
            <person name="Barry K."/>
            <person name="Clum A."/>
            <person name="Na H."/>
            <person name="Ledsgaard L."/>
            <person name="Lin J."/>
            <person name="Lipzen A."/>
            <person name="Kuo A."/>
            <person name="Riley R."/>
            <person name="Mondo S."/>
            <person name="Labutti K."/>
            <person name="Haridas S."/>
            <person name="Pangalinan J."/>
            <person name="Salamov A.A."/>
            <person name="Simmons B.A."/>
            <person name="Magnuson J.K."/>
            <person name="Chen J."/>
            <person name="Drula E."/>
            <person name="Henrissat B."/>
            <person name="Wiebenga A."/>
            <person name="Lubbers R.J."/>
            <person name="Gomes A.C."/>
            <person name="Makela M.R."/>
            <person name="Stajich J."/>
            <person name="Grigoriev I.V."/>
            <person name="Mortensen U.H."/>
            <person name="De Vries R.P."/>
            <person name="Baker S.E."/>
            <person name="Andersen M.R."/>
        </authorList>
    </citation>
    <scope>NUCLEOTIDE SEQUENCE [LARGE SCALE GENOMIC DNA]</scope>
    <source>
        <strain evidence="1 2">CBS 209.92</strain>
    </source>
</reference>
<dbReference type="EMBL" id="JBFTWV010000043">
    <property type="protein sequence ID" value="KAL2794568.1"/>
    <property type="molecule type" value="Genomic_DNA"/>
</dbReference>
<name>A0ABR4G6A8_9EURO</name>
<dbReference type="Proteomes" id="UP001610563">
    <property type="component" value="Unassembled WGS sequence"/>
</dbReference>
<gene>
    <name evidence="1" type="ORF">BJX66DRAFT_303432</name>
</gene>
<evidence type="ECO:0000313" key="1">
    <source>
        <dbReference type="EMBL" id="KAL2794568.1"/>
    </source>
</evidence>
<evidence type="ECO:0000313" key="2">
    <source>
        <dbReference type="Proteomes" id="UP001610563"/>
    </source>
</evidence>
<accession>A0ABR4G6A8</accession>
<comment type="caution">
    <text evidence="1">The sequence shown here is derived from an EMBL/GenBank/DDBJ whole genome shotgun (WGS) entry which is preliminary data.</text>
</comment>
<protein>
    <submittedName>
        <fullName evidence="1">Uncharacterized protein</fullName>
    </submittedName>
</protein>
<organism evidence="1 2">
    <name type="scientific">Aspergillus keveii</name>
    <dbReference type="NCBI Taxonomy" id="714993"/>
    <lineage>
        <taxon>Eukaryota</taxon>
        <taxon>Fungi</taxon>
        <taxon>Dikarya</taxon>
        <taxon>Ascomycota</taxon>
        <taxon>Pezizomycotina</taxon>
        <taxon>Eurotiomycetes</taxon>
        <taxon>Eurotiomycetidae</taxon>
        <taxon>Eurotiales</taxon>
        <taxon>Aspergillaceae</taxon>
        <taxon>Aspergillus</taxon>
        <taxon>Aspergillus subgen. Nidulantes</taxon>
    </lineage>
</organism>